<evidence type="ECO:0000256" key="5">
    <source>
        <dbReference type="PROSITE-ProRule" id="PRU00309"/>
    </source>
</evidence>
<dbReference type="GO" id="GO:0003677">
    <property type="term" value="F:DNA binding"/>
    <property type="evidence" value="ECO:0007669"/>
    <property type="project" value="UniProtKB-UniRule"/>
</dbReference>
<name>A0A8S3YCK6_PARAO</name>
<feature type="domain" description="THAP-type" evidence="7">
    <location>
        <begin position="1"/>
        <end position="83"/>
    </location>
</feature>
<evidence type="ECO:0000256" key="6">
    <source>
        <dbReference type="SAM" id="Coils"/>
    </source>
</evidence>
<keyword evidence="6" id="KW-0175">Coiled coil</keyword>
<proteinExistence type="predicted"/>
<evidence type="ECO:0000313" key="8">
    <source>
        <dbReference type="EMBL" id="CAG5055811.1"/>
    </source>
</evidence>
<accession>A0A8S3YCK6</accession>
<keyword evidence="3" id="KW-0862">Zinc</keyword>
<dbReference type="PANTHER" id="PTHR47696:SF1">
    <property type="entry name" value="THAP DOMAIN-CONTAINING PROTEIN 2"/>
    <property type="match status" value="1"/>
</dbReference>
<keyword evidence="4 5" id="KW-0238">DNA-binding</keyword>
<dbReference type="EMBL" id="CAJQZP010001584">
    <property type="protein sequence ID" value="CAG5055811.1"/>
    <property type="molecule type" value="Genomic_DNA"/>
</dbReference>
<evidence type="ECO:0000256" key="2">
    <source>
        <dbReference type="ARBA" id="ARBA00022771"/>
    </source>
</evidence>
<dbReference type="SMART" id="SM00980">
    <property type="entry name" value="THAP"/>
    <property type="match status" value="1"/>
</dbReference>
<evidence type="ECO:0000256" key="1">
    <source>
        <dbReference type="ARBA" id="ARBA00022723"/>
    </source>
</evidence>
<dbReference type="OrthoDB" id="6496718at2759"/>
<protein>
    <submittedName>
        <fullName evidence="8">(apollo) hypothetical protein</fullName>
    </submittedName>
</protein>
<dbReference type="PANTHER" id="PTHR47696">
    <property type="entry name" value="THAP DOMAIN-CONTAINING PROTEIN 2"/>
    <property type="match status" value="1"/>
</dbReference>
<evidence type="ECO:0000256" key="4">
    <source>
        <dbReference type="ARBA" id="ARBA00023125"/>
    </source>
</evidence>
<gene>
    <name evidence="8" type="ORF">PAPOLLO_LOCUS26519</name>
</gene>
<reference evidence="8" key="1">
    <citation type="submission" date="2021-04" db="EMBL/GenBank/DDBJ databases">
        <authorList>
            <person name="Tunstrom K."/>
        </authorList>
    </citation>
    <scope>NUCLEOTIDE SEQUENCE</scope>
</reference>
<evidence type="ECO:0000256" key="3">
    <source>
        <dbReference type="ARBA" id="ARBA00022833"/>
    </source>
</evidence>
<evidence type="ECO:0000259" key="7">
    <source>
        <dbReference type="PROSITE" id="PS50950"/>
    </source>
</evidence>
<dbReference type="Proteomes" id="UP000691718">
    <property type="component" value="Unassembled WGS sequence"/>
</dbReference>
<dbReference type="AlphaFoldDB" id="A0A8S3YCK6"/>
<keyword evidence="2 5" id="KW-0863">Zinc-finger</keyword>
<dbReference type="GO" id="GO:0008270">
    <property type="term" value="F:zinc ion binding"/>
    <property type="evidence" value="ECO:0007669"/>
    <property type="project" value="UniProtKB-KW"/>
</dbReference>
<feature type="coiled-coil region" evidence="6">
    <location>
        <begin position="141"/>
        <end position="182"/>
    </location>
</feature>
<keyword evidence="1" id="KW-0479">Metal-binding</keyword>
<keyword evidence="9" id="KW-1185">Reference proteome</keyword>
<dbReference type="InterPro" id="IPR026521">
    <property type="entry name" value="THAP2"/>
</dbReference>
<dbReference type="PROSITE" id="PS50950">
    <property type="entry name" value="ZF_THAP"/>
    <property type="match status" value="1"/>
</dbReference>
<dbReference type="InterPro" id="IPR006612">
    <property type="entry name" value="THAP_Znf"/>
</dbReference>
<comment type="caution">
    <text evidence="8">The sequence shown here is derived from an EMBL/GenBank/DDBJ whole genome shotgun (WGS) entry which is preliminary data.</text>
</comment>
<dbReference type="Pfam" id="PF05485">
    <property type="entry name" value="THAP"/>
    <property type="match status" value="1"/>
</dbReference>
<dbReference type="SMART" id="SM00692">
    <property type="entry name" value="DM3"/>
    <property type="match status" value="1"/>
</dbReference>
<organism evidence="8 9">
    <name type="scientific">Parnassius apollo</name>
    <name type="common">Apollo butterfly</name>
    <name type="synonym">Papilio apollo</name>
    <dbReference type="NCBI Taxonomy" id="110799"/>
    <lineage>
        <taxon>Eukaryota</taxon>
        <taxon>Metazoa</taxon>
        <taxon>Ecdysozoa</taxon>
        <taxon>Arthropoda</taxon>
        <taxon>Hexapoda</taxon>
        <taxon>Insecta</taxon>
        <taxon>Pterygota</taxon>
        <taxon>Neoptera</taxon>
        <taxon>Endopterygota</taxon>
        <taxon>Lepidoptera</taxon>
        <taxon>Glossata</taxon>
        <taxon>Ditrysia</taxon>
        <taxon>Papilionoidea</taxon>
        <taxon>Papilionidae</taxon>
        <taxon>Parnassiinae</taxon>
        <taxon>Parnassini</taxon>
        <taxon>Parnassius</taxon>
        <taxon>Parnassius</taxon>
    </lineage>
</organism>
<sequence length="196" mass="22448">MAPCTIKWCGNSSQTCNLKKNGITFHRFPKHPNLKEKWINATRRENWFPSVYSVICSRHFEEDCFINMKNSRRLLSSAVPTLCLPILTNNGEPKNIPDNPGPSVSSSNIWTLSAASKRKSICSESPSNYNTPITKRLCRRIIELREKVIHKNRQIKNLREKTSYLRKKITSLESKLKDLEKQHLINSGSEAPARAV</sequence>
<evidence type="ECO:0000313" key="9">
    <source>
        <dbReference type="Proteomes" id="UP000691718"/>
    </source>
</evidence>